<protein>
    <recommendedName>
        <fullName evidence="3">Transposase</fullName>
    </recommendedName>
</protein>
<proteinExistence type="predicted"/>
<reference evidence="1 2" key="1">
    <citation type="submission" date="2023-07" db="EMBL/GenBank/DDBJ databases">
        <authorList>
            <person name="Peeters C."/>
        </authorList>
    </citation>
    <scope>NUCLEOTIDE SEQUENCE [LARGE SCALE GENOMIC DNA]</scope>
    <source>
        <strain evidence="1 2">LMG 18101</strain>
    </source>
</reference>
<keyword evidence="2" id="KW-1185">Reference proteome</keyword>
<comment type="caution">
    <text evidence="1">The sequence shown here is derived from an EMBL/GenBank/DDBJ whole genome shotgun (WGS) entry which is preliminary data.</text>
</comment>
<name>A0ABN9JER6_9RALS</name>
<organism evidence="1 2">
    <name type="scientific">Ralstonia flaminis</name>
    <dbReference type="NCBI Taxonomy" id="3058597"/>
    <lineage>
        <taxon>Bacteria</taxon>
        <taxon>Pseudomonadati</taxon>
        <taxon>Pseudomonadota</taxon>
        <taxon>Betaproteobacteria</taxon>
        <taxon>Burkholderiales</taxon>
        <taxon>Burkholderiaceae</taxon>
        <taxon>Ralstonia</taxon>
    </lineage>
</organism>
<dbReference type="Proteomes" id="UP001189757">
    <property type="component" value="Unassembled WGS sequence"/>
</dbReference>
<accession>A0ABN9JER6</accession>
<gene>
    <name evidence="1" type="ORF">LMG18101_00610</name>
</gene>
<evidence type="ECO:0000313" key="1">
    <source>
        <dbReference type="EMBL" id="CAJ0809561.1"/>
    </source>
</evidence>
<sequence length="42" mass="4737">MRPIRPQYQKMHSKQIALLTAQARTLSCVRGLLSLSASLLRV</sequence>
<evidence type="ECO:0008006" key="3">
    <source>
        <dbReference type="Google" id="ProtNLM"/>
    </source>
</evidence>
<evidence type="ECO:0000313" key="2">
    <source>
        <dbReference type="Proteomes" id="UP001189757"/>
    </source>
</evidence>
<dbReference type="EMBL" id="CATZLL010000002">
    <property type="protein sequence ID" value="CAJ0809561.1"/>
    <property type="molecule type" value="Genomic_DNA"/>
</dbReference>